<evidence type="ECO:0000313" key="1">
    <source>
        <dbReference type="EMBL" id="AEI36883.1"/>
    </source>
</evidence>
<name>A0ABM5MC59_FRAST</name>
<dbReference type="InterPro" id="IPR014955">
    <property type="entry name" value="DUF1826"/>
</dbReference>
<evidence type="ECO:0008006" key="3">
    <source>
        <dbReference type="Google" id="ProtNLM"/>
    </source>
</evidence>
<reference evidence="1" key="1">
    <citation type="submission" date="2011-05" db="EMBL/GenBank/DDBJ databases">
        <authorList>
            <person name="Kuske C.R."/>
            <person name="Challacombe J.F."/>
            <person name="Siddaramappa S."/>
            <person name="Petersen J.M."/>
            <person name="Bruce D.C."/>
        </authorList>
    </citation>
    <scope>NUCLEOTIDE SEQUENCE</scope>
    <source>
        <strain evidence="1">TX077308</strain>
    </source>
</reference>
<evidence type="ECO:0000313" key="2">
    <source>
        <dbReference type="Proteomes" id="UP000000490"/>
    </source>
</evidence>
<keyword evidence="2" id="KW-1185">Reference proteome</keyword>
<organism evidence="1 2">
    <name type="scientific">Francisella salina</name>
    <dbReference type="NCBI Taxonomy" id="573569"/>
    <lineage>
        <taxon>Bacteria</taxon>
        <taxon>Pseudomonadati</taxon>
        <taxon>Pseudomonadota</taxon>
        <taxon>Gammaproteobacteria</taxon>
        <taxon>Thiotrichales</taxon>
        <taxon>Francisellaceae</taxon>
        <taxon>Francisella</taxon>
    </lineage>
</organism>
<dbReference type="Proteomes" id="UP000000490">
    <property type="component" value="Chromosome"/>
</dbReference>
<proteinExistence type="predicted"/>
<dbReference type="RefSeq" id="WP_013923708.1">
    <property type="nucleotide sequence ID" value="NC_015696.1"/>
</dbReference>
<dbReference type="Pfam" id="PF08856">
    <property type="entry name" value="DUF1826"/>
    <property type="match status" value="1"/>
</dbReference>
<gene>
    <name evidence="1" type="ordered locus">F7308_1959</name>
</gene>
<dbReference type="EMBL" id="CP002872">
    <property type="protein sequence ID" value="AEI36883.1"/>
    <property type="molecule type" value="Genomic_DNA"/>
</dbReference>
<accession>A0ABM5MC59</accession>
<sequence>MVKSIGKNRSQSKDKLVLSDIYDDNINISIWQRNISENLSIAAKNYIRESSSTHTLPIIVKPLDVKEQLTKQLPNFPLQNYLIEDITEIIDMFCYLFDLEQAGLRLAIIDKAMCPRFHVDHVPCRLITTYSGTGSEWLYNEEVDRNLLGKVDNPFLNKNANIQKLNTGDIALLKGESWIGNSGSAIVHRSPNIVDGERRLLLTLDFA</sequence>
<protein>
    <recommendedName>
        <fullName evidence="3">Succinylglutamate desuccinylase</fullName>
    </recommendedName>
</protein>